<evidence type="ECO:0000256" key="7">
    <source>
        <dbReference type="RuleBase" id="RU003879"/>
    </source>
</evidence>
<keyword evidence="3" id="KW-1003">Cell membrane</keyword>
<name>A0ABV3U1R0_9GAMM</name>
<organism evidence="9 10">
    <name type="scientific">Zhongshania guokunii</name>
    <dbReference type="NCBI Taxonomy" id="641783"/>
    <lineage>
        <taxon>Bacteria</taxon>
        <taxon>Pseudomonadati</taxon>
        <taxon>Pseudomonadota</taxon>
        <taxon>Gammaproteobacteria</taxon>
        <taxon>Cellvibrionales</taxon>
        <taxon>Spongiibacteraceae</taxon>
        <taxon>Zhongshania</taxon>
    </lineage>
</organism>
<dbReference type="EMBL" id="JBFRYA010000001">
    <property type="protein sequence ID" value="MEX1667757.1"/>
    <property type="molecule type" value="Genomic_DNA"/>
</dbReference>
<dbReference type="Proteomes" id="UP001557485">
    <property type="component" value="Unassembled WGS sequence"/>
</dbReference>
<keyword evidence="10" id="KW-1185">Reference proteome</keyword>
<gene>
    <name evidence="9" type="ORF">AB4876_02475</name>
</gene>
<evidence type="ECO:0000256" key="4">
    <source>
        <dbReference type="ARBA" id="ARBA00022692"/>
    </source>
</evidence>
<keyword evidence="5 8" id="KW-1133">Transmembrane helix</keyword>
<evidence type="ECO:0000256" key="5">
    <source>
        <dbReference type="ARBA" id="ARBA00022989"/>
    </source>
</evidence>
<comment type="caution">
    <text evidence="9">The sequence shown here is derived from an EMBL/GenBank/DDBJ whole genome shotgun (WGS) entry which is preliminary data.</text>
</comment>
<dbReference type="PANTHER" id="PTHR30558">
    <property type="entry name" value="EXBD MEMBRANE COMPONENT OF PMF-DRIVEN MACROMOLECULE IMPORT SYSTEM"/>
    <property type="match status" value="1"/>
</dbReference>
<keyword evidence="7" id="KW-0653">Protein transport</keyword>
<dbReference type="Pfam" id="PF02472">
    <property type="entry name" value="ExbD"/>
    <property type="match status" value="1"/>
</dbReference>
<evidence type="ECO:0000256" key="8">
    <source>
        <dbReference type="SAM" id="Phobius"/>
    </source>
</evidence>
<evidence type="ECO:0000256" key="2">
    <source>
        <dbReference type="ARBA" id="ARBA00005811"/>
    </source>
</evidence>
<accession>A0ABV3U1R0</accession>
<dbReference type="Gene3D" id="3.30.420.270">
    <property type="match status" value="1"/>
</dbReference>
<keyword evidence="6 8" id="KW-0472">Membrane</keyword>
<dbReference type="InterPro" id="IPR003400">
    <property type="entry name" value="ExbD"/>
</dbReference>
<comment type="similarity">
    <text evidence="2 7">Belongs to the ExbD/TolR family.</text>
</comment>
<evidence type="ECO:0000313" key="10">
    <source>
        <dbReference type="Proteomes" id="UP001557485"/>
    </source>
</evidence>
<sequence>MKFKRQRMDDSGVNLTPLIDVVFLLLIFFMVSTTFTKESRLNLELPSAQGEPARQENKVLEVVIDASGHYRVNEQALLDHTVESLMAAMRELAGSDSELPVIITADANSPHQSVITAMDAAGRLGFAKLSLTTQDPNLASPDANTADLNSTSAK</sequence>
<proteinExistence type="inferred from homology"/>
<feature type="transmembrane region" description="Helical" evidence="8">
    <location>
        <begin position="12"/>
        <end position="31"/>
    </location>
</feature>
<evidence type="ECO:0000256" key="6">
    <source>
        <dbReference type="ARBA" id="ARBA00023136"/>
    </source>
</evidence>
<keyword evidence="7" id="KW-0813">Transport</keyword>
<evidence type="ECO:0000256" key="3">
    <source>
        <dbReference type="ARBA" id="ARBA00022475"/>
    </source>
</evidence>
<evidence type="ECO:0000256" key="1">
    <source>
        <dbReference type="ARBA" id="ARBA00004162"/>
    </source>
</evidence>
<keyword evidence="4 7" id="KW-0812">Transmembrane</keyword>
<dbReference type="RefSeq" id="WP_368380060.1">
    <property type="nucleotide sequence ID" value="NZ_JBFRYA010000001.1"/>
</dbReference>
<dbReference type="PANTHER" id="PTHR30558:SF3">
    <property type="entry name" value="BIOPOLYMER TRANSPORT PROTEIN EXBD-RELATED"/>
    <property type="match status" value="1"/>
</dbReference>
<protein>
    <submittedName>
        <fullName evidence="9">ExbD/TolR family protein</fullName>
    </submittedName>
</protein>
<comment type="subcellular location">
    <subcellularLocation>
        <location evidence="1">Cell membrane</location>
        <topology evidence="1">Single-pass membrane protein</topology>
    </subcellularLocation>
    <subcellularLocation>
        <location evidence="7">Cell membrane</location>
        <topology evidence="7">Single-pass type II membrane protein</topology>
    </subcellularLocation>
</comment>
<evidence type="ECO:0000313" key="9">
    <source>
        <dbReference type="EMBL" id="MEX1667757.1"/>
    </source>
</evidence>
<reference evidence="9 10" key="1">
    <citation type="journal article" date="2011" name="Int. J. Syst. Evol. Microbiol.">
        <title>Zhongshania antarctica gen. nov., sp. nov. and Zhongshania guokunii sp. nov., gammaproteobacteria respectively isolated from coastal attached (fast) ice and surface seawater of the Antarctic.</title>
        <authorList>
            <person name="Li H.J."/>
            <person name="Zhang X.Y."/>
            <person name="Chen C.X."/>
            <person name="Zhang Y.J."/>
            <person name="Gao Z.M."/>
            <person name="Yu Y."/>
            <person name="Chen X.L."/>
            <person name="Chen B."/>
            <person name="Zhang Y.Z."/>
        </authorList>
    </citation>
    <scope>NUCLEOTIDE SEQUENCE [LARGE SCALE GENOMIC DNA]</scope>
    <source>
        <strain evidence="9 10">ZS6-22T</strain>
    </source>
</reference>